<gene>
    <name evidence="2" type="ORF">THAPSDRAFT_4898</name>
</gene>
<feature type="region of interest" description="Disordered" evidence="1">
    <location>
        <begin position="168"/>
        <end position="215"/>
    </location>
</feature>
<dbReference type="InterPro" id="IPR008685">
    <property type="entry name" value="Centromere_Mis12"/>
</dbReference>
<evidence type="ECO:0000313" key="2">
    <source>
        <dbReference type="EMBL" id="EED93541.1"/>
    </source>
</evidence>
<feature type="region of interest" description="Disordered" evidence="1">
    <location>
        <begin position="365"/>
        <end position="387"/>
    </location>
</feature>
<proteinExistence type="predicted"/>
<evidence type="ECO:0000256" key="1">
    <source>
        <dbReference type="SAM" id="MobiDB-lite"/>
    </source>
</evidence>
<keyword evidence="3" id="KW-1185">Reference proteome</keyword>
<feature type="compositionally biased region" description="Low complexity" evidence="1">
    <location>
        <begin position="23"/>
        <end position="34"/>
    </location>
</feature>
<dbReference type="RefSeq" id="XP_002290004.1">
    <property type="nucleotide sequence ID" value="XM_002289968.1"/>
</dbReference>
<protein>
    <submittedName>
        <fullName evidence="2">Uncharacterized protein</fullName>
    </submittedName>
</protein>
<dbReference type="AlphaFoldDB" id="B8C0M0"/>
<feature type="compositionally biased region" description="Gly residues" evidence="1">
    <location>
        <begin position="373"/>
        <end position="383"/>
    </location>
</feature>
<dbReference type="eggNOG" id="ENOG502T20S">
    <property type="taxonomic scope" value="Eukaryota"/>
</dbReference>
<reference evidence="2 3" key="1">
    <citation type="journal article" date="2004" name="Science">
        <title>The genome of the diatom Thalassiosira pseudonana: ecology, evolution, and metabolism.</title>
        <authorList>
            <person name="Armbrust E.V."/>
            <person name="Berges J.A."/>
            <person name="Bowler C."/>
            <person name="Green B.R."/>
            <person name="Martinez D."/>
            <person name="Putnam N.H."/>
            <person name="Zhou S."/>
            <person name="Allen A.E."/>
            <person name="Apt K.E."/>
            <person name="Bechner M."/>
            <person name="Brzezinski M.A."/>
            <person name="Chaal B.K."/>
            <person name="Chiovitti A."/>
            <person name="Davis A.K."/>
            <person name="Demarest M.S."/>
            <person name="Detter J.C."/>
            <person name="Glavina T."/>
            <person name="Goodstein D."/>
            <person name="Hadi M.Z."/>
            <person name="Hellsten U."/>
            <person name="Hildebrand M."/>
            <person name="Jenkins B.D."/>
            <person name="Jurka J."/>
            <person name="Kapitonov V.V."/>
            <person name="Kroger N."/>
            <person name="Lau W.W."/>
            <person name="Lane T.W."/>
            <person name="Larimer F.W."/>
            <person name="Lippmeier J.C."/>
            <person name="Lucas S."/>
            <person name="Medina M."/>
            <person name="Montsant A."/>
            <person name="Obornik M."/>
            <person name="Parker M.S."/>
            <person name="Palenik B."/>
            <person name="Pazour G.J."/>
            <person name="Richardson P.M."/>
            <person name="Rynearson T.A."/>
            <person name="Saito M.A."/>
            <person name="Schwartz D.C."/>
            <person name="Thamatrakoln K."/>
            <person name="Valentin K."/>
            <person name="Vardi A."/>
            <person name="Wilkerson F.P."/>
            <person name="Rokhsar D.S."/>
        </authorList>
    </citation>
    <scope>NUCLEOTIDE SEQUENCE [LARGE SCALE GENOMIC DNA]</scope>
    <source>
        <strain evidence="2 3">CCMP1335</strain>
    </source>
</reference>
<dbReference type="PaxDb" id="35128-Thaps4898"/>
<dbReference type="OMA" id="HAQTGED"/>
<accession>B8C0M0</accession>
<dbReference type="InParanoid" id="B8C0M0"/>
<reference evidence="2 3" key="2">
    <citation type="journal article" date="2008" name="Nature">
        <title>The Phaeodactylum genome reveals the evolutionary history of diatom genomes.</title>
        <authorList>
            <person name="Bowler C."/>
            <person name="Allen A.E."/>
            <person name="Badger J.H."/>
            <person name="Grimwood J."/>
            <person name="Jabbari K."/>
            <person name="Kuo A."/>
            <person name="Maheswari U."/>
            <person name="Martens C."/>
            <person name="Maumus F."/>
            <person name="Otillar R.P."/>
            <person name="Rayko E."/>
            <person name="Salamov A."/>
            <person name="Vandepoele K."/>
            <person name="Beszteri B."/>
            <person name="Gruber A."/>
            <person name="Heijde M."/>
            <person name="Katinka M."/>
            <person name="Mock T."/>
            <person name="Valentin K."/>
            <person name="Verret F."/>
            <person name="Berges J.A."/>
            <person name="Brownlee C."/>
            <person name="Cadoret J.P."/>
            <person name="Chiovitti A."/>
            <person name="Choi C.J."/>
            <person name="Coesel S."/>
            <person name="De Martino A."/>
            <person name="Detter J.C."/>
            <person name="Durkin C."/>
            <person name="Falciatore A."/>
            <person name="Fournet J."/>
            <person name="Haruta M."/>
            <person name="Huysman M.J."/>
            <person name="Jenkins B.D."/>
            <person name="Jiroutova K."/>
            <person name="Jorgensen R.E."/>
            <person name="Joubert Y."/>
            <person name="Kaplan A."/>
            <person name="Kroger N."/>
            <person name="Kroth P.G."/>
            <person name="La Roche J."/>
            <person name="Lindquist E."/>
            <person name="Lommer M."/>
            <person name="Martin-Jezequel V."/>
            <person name="Lopez P.J."/>
            <person name="Lucas S."/>
            <person name="Mangogna M."/>
            <person name="McGinnis K."/>
            <person name="Medlin L.K."/>
            <person name="Montsant A."/>
            <person name="Oudot-Le Secq M.P."/>
            <person name="Napoli C."/>
            <person name="Obornik M."/>
            <person name="Parker M.S."/>
            <person name="Petit J.L."/>
            <person name="Porcel B.M."/>
            <person name="Poulsen N."/>
            <person name="Robison M."/>
            <person name="Rychlewski L."/>
            <person name="Rynearson T.A."/>
            <person name="Schmutz J."/>
            <person name="Shapiro H."/>
            <person name="Siaut M."/>
            <person name="Stanley M."/>
            <person name="Sussman M.R."/>
            <person name="Taylor A.R."/>
            <person name="Vardi A."/>
            <person name="von Dassow P."/>
            <person name="Vyverman W."/>
            <person name="Willis A."/>
            <person name="Wyrwicz L.S."/>
            <person name="Rokhsar D.S."/>
            <person name="Weissenbach J."/>
            <person name="Armbrust E.V."/>
            <person name="Green B.R."/>
            <person name="Van de Peer Y."/>
            <person name="Grigoriev I.V."/>
        </authorList>
    </citation>
    <scope>NUCLEOTIDE SEQUENCE [LARGE SCALE GENOMIC DNA]</scope>
    <source>
        <strain evidence="2 3">CCMP1335</strain>
    </source>
</reference>
<dbReference type="HOGENOM" id="CLU_691700_0_0_1"/>
<dbReference type="Pfam" id="PF05859">
    <property type="entry name" value="Mis12"/>
    <property type="match status" value="1"/>
</dbReference>
<evidence type="ECO:0000313" key="3">
    <source>
        <dbReference type="Proteomes" id="UP000001449"/>
    </source>
</evidence>
<organism evidence="2 3">
    <name type="scientific">Thalassiosira pseudonana</name>
    <name type="common">Marine diatom</name>
    <name type="synonym">Cyclotella nana</name>
    <dbReference type="NCBI Taxonomy" id="35128"/>
    <lineage>
        <taxon>Eukaryota</taxon>
        <taxon>Sar</taxon>
        <taxon>Stramenopiles</taxon>
        <taxon>Ochrophyta</taxon>
        <taxon>Bacillariophyta</taxon>
        <taxon>Coscinodiscophyceae</taxon>
        <taxon>Thalassiosirophycidae</taxon>
        <taxon>Thalassiosirales</taxon>
        <taxon>Thalassiosiraceae</taxon>
        <taxon>Thalassiosira</taxon>
    </lineage>
</organism>
<dbReference type="KEGG" id="tps:THAPSDRAFT_4898"/>
<dbReference type="GO" id="GO:0000775">
    <property type="term" value="C:chromosome, centromeric region"/>
    <property type="evidence" value="ECO:0007669"/>
    <property type="project" value="InterPro"/>
</dbReference>
<feature type="region of interest" description="Disordered" evidence="1">
    <location>
        <begin position="1"/>
        <end position="34"/>
    </location>
</feature>
<feature type="compositionally biased region" description="Polar residues" evidence="1">
    <location>
        <begin position="196"/>
        <end position="215"/>
    </location>
</feature>
<dbReference type="EMBL" id="CM000641">
    <property type="protein sequence ID" value="EED93541.1"/>
    <property type="molecule type" value="Genomic_DNA"/>
</dbReference>
<dbReference type="GO" id="GO:0005634">
    <property type="term" value="C:nucleus"/>
    <property type="evidence" value="ECO:0007669"/>
    <property type="project" value="InterPro"/>
</dbReference>
<name>B8C0M0_THAPS</name>
<dbReference type="Proteomes" id="UP000001449">
    <property type="component" value="Chromosome 4"/>
</dbReference>
<dbReference type="GeneID" id="7451398"/>
<dbReference type="GO" id="GO:0000278">
    <property type="term" value="P:mitotic cell cycle"/>
    <property type="evidence" value="ECO:0007669"/>
    <property type="project" value="InterPro"/>
</dbReference>
<sequence>MEATKPAPTTKEAAPSNNDTSHAPSTANNGTAAAAAAVSSTTSNQSEDCLIFGTAPSHLFDEIAITIDNLLTEEMAGLPLLPRSGAPTYHSVESKRAAEMLDSSVLKRGSAAAATGEVVTGEDILLAKLRKTYKKNLDLVEAYCARNVFTIEYFPKTKRRKVLDHFLGGGGEKDDEGSKEGGDGSLESAPKEGDTNNDTLPTSKYNPPSKNLTLPTPQQLQAMDAEILLTRQRVHQEKQRRVKLVRELERLRRASESLRGVQSALLECNVAQSSGDNGEVTTTTTTTTVSVQQLQEKVRSALQGHEELKVWNSRAEEVIKMLDTIKEERGEDGVIVAAGDASGKGARKKKNAVVAREVDERERRRVMLDMNGGEEGGSGGGAHGTKKEIASLLKKIREG</sequence>
<feature type="compositionally biased region" description="Low complexity" evidence="1">
    <location>
        <begin position="1"/>
        <end position="15"/>
    </location>
</feature>